<feature type="binding site" evidence="2">
    <location>
        <position position="229"/>
    </location>
    <ligand>
        <name>Mg(2+)</name>
        <dbReference type="ChEBI" id="CHEBI:18420"/>
        <label>5</label>
    </ligand>
</feature>
<evidence type="ECO:0000256" key="2">
    <source>
        <dbReference type="HAMAP-Rule" id="MF_02128"/>
    </source>
</evidence>
<dbReference type="PANTHER" id="PTHR30270">
    <property type="entry name" value="THIAMINE-MONOPHOSPHATE KINASE"/>
    <property type="match status" value="1"/>
</dbReference>
<dbReference type="HAMAP" id="MF_02128">
    <property type="entry name" value="TMP_kinase"/>
    <property type="match status" value="1"/>
</dbReference>
<feature type="binding site" evidence="2">
    <location>
        <position position="37"/>
    </location>
    <ligand>
        <name>Mg(2+)</name>
        <dbReference type="ChEBI" id="CHEBI:18420"/>
        <label>3</label>
    </ligand>
</feature>
<feature type="binding site" evidence="2">
    <location>
        <position position="52"/>
    </location>
    <ligand>
        <name>Mg(2+)</name>
        <dbReference type="ChEBI" id="CHEBI:18420"/>
        <label>4</label>
    </ligand>
</feature>
<reference evidence="4 5" key="1">
    <citation type="submission" date="2024-06" db="EMBL/GenBank/DDBJ databases">
        <title>Genomic Encyclopedia of Type Strains, Phase IV (KMG-IV): sequencing the most valuable type-strain genomes for metagenomic binning, comparative biology and taxonomic classification.</title>
        <authorList>
            <person name="Goeker M."/>
        </authorList>
    </citation>
    <scope>NUCLEOTIDE SEQUENCE [LARGE SCALE GENOMIC DNA]</scope>
    <source>
        <strain evidence="4 5">DSM 21331</strain>
    </source>
</reference>
<organism evidence="4 5">
    <name type="scientific">Methylobacterium goesingense</name>
    <dbReference type="NCBI Taxonomy" id="243690"/>
    <lineage>
        <taxon>Bacteria</taxon>
        <taxon>Pseudomonadati</taxon>
        <taxon>Pseudomonadota</taxon>
        <taxon>Alphaproteobacteria</taxon>
        <taxon>Hyphomicrobiales</taxon>
        <taxon>Methylobacteriaceae</taxon>
        <taxon>Methylobacterium</taxon>
    </lineage>
</organism>
<feature type="binding site" evidence="2">
    <location>
        <position position="156"/>
    </location>
    <ligand>
        <name>ATP</name>
        <dbReference type="ChEBI" id="CHEBI:30616"/>
    </ligand>
</feature>
<dbReference type="GO" id="GO:0009030">
    <property type="term" value="F:thiamine-phosphate kinase activity"/>
    <property type="evidence" value="ECO:0007669"/>
    <property type="project" value="UniProtKB-EC"/>
</dbReference>
<feature type="binding site" evidence="2">
    <location>
        <position position="340"/>
    </location>
    <ligand>
        <name>substrate</name>
    </ligand>
</feature>
<dbReference type="EMBL" id="JBEPMM010000012">
    <property type="protein sequence ID" value="MET3694176.1"/>
    <property type="molecule type" value="Genomic_DNA"/>
</dbReference>
<keyword evidence="2 4" id="KW-0418">Kinase</keyword>
<evidence type="ECO:0000313" key="5">
    <source>
        <dbReference type="Proteomes" id="UP001549145"/>
    </source>
</evidence>
<dbReference type="SUPFAM" id="SSF55326">
    <property type="entry name" value="PurM N-terminal domain-like"/>
    <property type="match status" value="1"/>
</dbReference>
<comment type="caution">
    <text evidence="2">Lacks conserved residue(s) required for the propagation of feature annotation.</text>
</comment>
<feature type="binding site" evidence="2">
    <location>
        <position position="37"/>
    </location>
    <ligand>
        <name>Mg(2+)</name>
        <dbReference type="ChEBI" id="CHEBI:18420"/>
        <label>4</label>
    </ligand>
</feature>
<feature type="binding site" evidence="2">
    <location>
        <position position="61"/>
    </location>
    <ligand>
        <name>substrate</name>
    </ligand>
</feature>
<comment type="catalytic activity">
    <reaction evidence="2">
        <text>thiamine phosphate + ATP = thiamine diphosphate + ADP</text>
        <dbReference type="Rhea" id="RHEA:15913"/>
        <dbReference type="ChEBI" id="CHEBI:30616"/>
        <dbReference type="ChEBI" id="CHEBI:37575"/>
        <dbReference type="ChEBI" id="CHEBI:58937"/>
        <dbReference type="ChEBI" id="CHEBI:456216"/>
        <dbReference type="EC" id="2.7.4.16"/>
    </reaction>
</comment>
<dbReference type="EC" id="2.7.4.16" evidence="2"/>
<dbReference type="Pfam" id="PF00586">
    <property type="entry name" value="AIRS"/>
    <property type="match status" value="1"/>
</dbReference>
<keyword evidence="2" id="KW-0460">Magnesium</keyword>
<feature type="binding site" evidence="2">
    <location>
        <position position="54"/>
    </location>
    <ligand>
        <name>Mg(2+)</name>
        <dbReference type="ChEBI" id="CHEBI:18420"/>
        <label>1</label>
    </ligand>
</feature>
<accession>A0ABV2L8L7</accession>
<dbReference type="Proteomes" id="UP001549145">
    <property type="component" value="Unassembled WGS sequence"/>
</dbReference>
<proteinExistence type="inferred from homology"/>
<feature type="binding site" evidence="2">
    <location>
        <position position="82"/>
    </location>
    <ligand>
        <name>Mg(2+)</name>
        <dbReference type="ChEBI" id="CHEBI:18420"/>
        <label>3</label>
    </ligand>
</feature>
<gene>
    <name evidence="2" type="primary">thiL</name>
    <name evidence="4" type="ORF">ABID43_003735</name>
</gene>
<comment type="similarity">
    <text evidence="2">Belongs to the thiamine-monophosphate kinase family.</text>
</comment>
<evidence type="ECO:0000313" key="4">
    <source>
        <dbReference type="EMBL" id="MET3694176.1"/>
    </source>
</evidence>
<feature type="binding site" evidence="2">
    <location>
        <position position="283"/>
    </location>
    <ligand>
        <name>substrate</name>
    </ligand>
</feature>
<evidence type="ECO:0000259" key="3">
    <source>
        <dbReference type="Pfam" id="PF00586"/>
    </source>
</evidence>
<keyword evidence="2" id="KW-0547">Nucleotide-binding</keyword>
<dbReference type="CDD" id="cd02194">
    <property type="entry name" value="ThiL"/>
    <property type="match status" value="1"/>
</dbReference>
<name>A0ABV2L8L7_9HYPH</name>
<protein>
    <recommendedName>
        <fullName evidence="2">Thiamine-monophosphate kinase</fullName>
        <shortName evidence="2">TMP kinase</shortName>
        <shortName evidence="2">Thiamine-phosphate kinase</shortName>
        <ecNumber evidence="2">2.7.4.16</ecNumber>
    </recommendedName>
</protein>
<comment type="miscellaneous">
    <text evidence="2">Reaction mechanism of ThiL seems to utilize a direct, inline transfer of the gamma-phosphate of ATP to TMP rather than a phosphorylated enzyme intermediate.</text>
</comment>
<comment type="caution">
    <text evidence="4">The sequence shown here is derived from an EMBL/GenBank/DDBJ whole genome shotgun (WGS) entry which is preliminary data.</text>
</comment>
<dbReference type="InterPro" id="IPR006283">
    <property type="entry name" value="ThiL-like"/>
</dbReference>
<comment type="function">
    <text evidence="2">Catalyzes the ATP-dependent phosphorylation of thiamine-monophosphate (TMP) to form thiamine-pyrophosphate (TPP), the active form of vitamin B1.</text>
</comment>
<dbReference type="InterPro" id="IPR036676">
    <property type="entry name" value="PurM-like_C_sf"/>
</dbReference>
<dbReference type="InterPro" id="IPR036921">
    <property type="entry name" value="PurM-like_N_sf"/>
</dbReference>
<feature type="binding site" evidence="2">
    <location>
        <position position="228"/>
    </location>
    <ligand>
        <name>ATP</name>
        <dbReference type="ChEBI" id="CHEBI:30616"/>
    </ligand>
</feature>
<feature type="binding site" evidence="2">
    <location>
        <position position="82"/>
    </location>
    <ligand>
        <name>Mg(2+)</name>
        <dbReference type="ChEBI" id="CHEBI:18420"/>
        <label>4</label>
    </ligand>
</feature>
<dbReference type="InterPro" id="IPR016188">
    <property type="entry name" value="PurM-like_N"/>
</dbReference>
<keyword evidence="2" id="KW-0479">Metal-binding</keyword>
<feature type="binding site" evidence="2">
    <location>
        <begin position="129"/>
        <end position="130"/>
    </location>
    <ligand>
        <name>ATP</name>
        <dbReference type="ChEBI" id="CHEBI:30616"/>
    </ligand>
</feature>
<feature type="binding site" evidence="2">
    <location>
        <position position="54"/>
    </location>
    <ligand>
        <name>Mg(2+)</name>
        <dbReference type="ChEBI" id="CHEBI:18420"/>
        <label>2</label>
    </ligand>
</feature>
<feature type="binding site" evidence="2">
    <location>
        <position position="82"/>
    </location>
    <ligand>
        <name>Mg(2+)</name>
        <dbReference type="ChEBI" id="CHEBI:18420"/>
        <label>2</label>
    </ligand>
</feature>
<keyword evidence="2" id="KW-0067">ATP-binding</keyword>
<keyword evidence="5" id="KW-1185">Reference proteome</keyword>
<feature type="binding site" evidence="2">
    <location>
        <position position="130"/>
    </location>
    <ligand>
        <name>Mg(2+)</name>
        <dbReference type="ChEBI" id="CHEBI:18420"/>
        <label>1</label>
    </ligand>
</feature>
<keyword evidence="2 4" id="KW-0808">Transferase</keyword>
<dbReference type="RefSeq" id="WP_238280729.1">
    <property type="nucleotide sequence ID" value="NZ_BPQL01000098.1"/>
</dbReference>
<dbReference type="Gene3D" id="3.90.650.10">
    <property type="entry name" value="PurM-like C-terminal domain"/>
    <property type="match status" value="1"/>
</dbReference>
<evidence type="ECO:0000256" key="1">
    <source>
        <dbReference type="ARBA" id="ARBA00022977"/>
    </source>
</evidence>
<feature type="domain" description="PurM-like N-terminal" evidence="3">
    <location>
        <begin position="36"/>
        <end position="148"/>
    </location>
</feature>
<dbReference type="Gene3D" id="3.30.1330.10">
    <property type="entry name" value="PurM-like, N-terminal domain"/>
    <property type="match status" value="1"/>
</dbReference>
<sequence length="343" mass="34812">MAEDRSEAGGPRPDEDGLIARYFAPLAGPGADGLRDDAATLTPSPGCDLVLTADAIVAGVHYFPDDPPASIARKALGVNVSDLAAKGASPRGYLLTLALPDEWSEDWLAGFAAGLGAGLAAFGGVLLGGDTVRAAGPALIGVTAIGEVPRGTMVRRLGARIGDRICVSGTIGDAALGLHLRQAPPATWSEALDASDRAALIDRYWHPRPRIALAPVLRAHARAAMDVSDGLAGDLAKMLKGGTPDEQGLWADIDLAAMPLSEAAARALAAAPELLTTIVTGGDDYEILCAVAPEHLNALLAEAGAVGVPLTCIGTVTAGQGAPVFRQASGRALSIGTGSFSHF</sequence>
<keyword evidence="1 2" id="KW-0784">Thiamine biosynthesis</keyword>
<dbReference type="PIRSF" id="PIRSF005303">
    <property type="entry name" value="Thiam_monoph_kin"/>
    <property type="match status" value="1"/>
</dbReference>
<dbReference type="NCBIfam" id="TIGR01379">
    <property type="entry name" value="thiL"/>
    <property type="match status" value="1"/>
</dbReference>
<comment type="pathway">
    <text evidence="2">Cofactor biosynthesis; thiamine diphosphate biosynthesis; thiamine diphosphate from thiamine phosphate: step 1/1.</text>
</comment>
<dbReference type="SUPFAM" id="SSF56042">
    <property type="entry name" value="PurM C-terminal domain-like"/>
    <property type="match status" value="1"/>
</dbReference>
<dbReference type="PANTHER" id="PTHR30270:SF0">
    <property type="entry name" value="THIAMINE-MONOPHOSPHATE KINASE"/>
    <property type="match status" value="1"/>
</dbReference>
<feature type="binding site" evidence="2">
    <location>
        <position position="226"/>
    </location>
    <ligand>
        <name>Mg(2+)</name>
        <dbReference type="ChEBI" id="CHEBI:18420"/>
        <label>3</label>
    </ligand>
</feature>